<keyword evidence="2" id="KW-1185">Reference proteome</keyword>
<protein>
    <submittedName>
        <fullName evidence="1">Uncharacterized protein</fullName>
    </submittedName>
</protein>
<gene>
    <name evidence="1" type="ORF">PYW08_009208</name>
</gene>
<dbReference type="Proteomes" id="UP001231649">
    <property type="component" value="Chromosome 23"/>
</dbReference>
<comment type="caution">
    <text evidence="1">The sequence shown here is derived from an EMBL/GenBank/DDBJ whole genome shotgun (WGS) entry which is preliminary data.</text>
</comment>
<evidence type="ECO:0000313" key="1">
    <source>
        <dbReference type="EMBL" id="KAJ8710693.1"/>
    </source>
</evidence>
<name>A0ACC2QAG1_9NEOP</name>
<sequence length="1373" mass="152041">MDPFTQRMLERARARQEKIDQKLANSGQAVPKRKPLSENIAIVKSEGSPAKSPSKIARESITSPRRQSKDSVKSETPTKAVSKRSSLKSEVASPQRARNDVIVTKKEFKSPKRGSLNRRNSDVSVEINISHRNDIQIEVQVEERDAPISVVYDSQARPGGNVIIKEITDDTSSNMEKVIEETSETRRAGLRHNVKSRLDRLGNLYSDKPTLSSPVHRTELEFSSATPPSELEPKQPKQRPQQEGKKKFGRLAALADQINNWEDDLTHHSYQPDNSTKKTTAKPDTKNNKQTTAESKNNRQDNKQTTAESRNNRQDNRQTTVQPRDKQEKLDASTLDVSIHSIKDITKVLDSTSKAKQTTKQFDSHTFTKPSVNECQRLGKQIVAELEGEGYRRVSASQSRLVYEFTTKNADPDRQEPKCASTTPSAASAPNMATMVASPANPAVTKKPSIKKYKAPTPPRNIITEDDCESEKDKENAVQPDENDASDDCKQTKPEPADDKPAPEKGSPLVKKLGPKINGSVDRSSVLSKAAMFESGSPKAKDPAEMSLRERKALFEKNKGAAIVPKAPFGLAPSAKTLLGDNKVDKRPLTQKTTPTKPSSLVNSRTNSKDDLPDDNISQSSLGGGIKGKLAALFSKEQTISESTIANKFKLEREKEMEMLQNRFHYKPKPQKAESPNDSDDDASEQDPSEKAPLMGSTTSLSQGSKKPEIIANIPKVTFDEKKEQALTDKEKEVEKEDRVIGSQPVKRRSSQDSPVVLSVLDDVKRIKVNNNKKDPQTNGAILQQPASLYPHLSDIETDTSHNQEEYSDCGGSSSDECTEDMSENVKDKINKSDNWAETSFGREVMNVVKKNNTSYKKAVRESDSDSSGLDSELDDILDEAINEQSEGPTPPKLNKQCVESSSSFVYQERSGFKSPLKVQPATPRHKDDKGSELVHSVSFYRRMQNASSTPSTPMRVIRHVSPEREPPATPDEPAASVTTVRERCKELQQEIAKQQTVISQASQALNLCAATIEFSGSTEQAEGERLLLLATHRRQACVHELQRLQVEGAGPAATAGMATLHLNNLTVPLKRDYVRQLNADGAVGHHAVCLIKCRDRVLATSMQQTKPTSNILQFPDEIRMLGLASDFKVTVEVYLLQASKEVLSHEMKYHISSKKSSSKLLTPKSKISELKAPRIQSPAGPLAVRSPQFALHGYCIFALQQASRNNFTLNKVPCSSPLEGSVSVEIKARVQMSPPAPHAAFLTAFDDVSGLGAWHRRWFRLQPPRLAYWKYPDDVQKKMPIGDIDLSTVISERVVKAPRDLCARPNTLLLESALPAGLRVPDSGSLVYVRRADGTLVRRHLLAADTPKDRDEWLDCLNKALEYVRCCGTDDE</sequence>
<accession>A0ACC2QAG1</accession>
<organism evidence="1 2">
    <name type="scientific">Mythimna loreyi</name>
    <dbReference type="NCBI Taxonomy" id="667449"/>
    <lineage>
        <taxon>Eukaryota</taxon>
        <taxon>Metazoa</taxon>
        <taxon>Ecdysozoa</taxon>
        <taxon>Arthropoda</taxon>
        <taxon>Hexapoda</taxon>
        <taxon>Insecta</taxon>
        <taxon>Pterygota</taxon>
        <taxon>Neoptera</taxon>
        <taxon>Endopterygota</taxon>
        <taxon>Lepidoptera</taxon>
        <taxon>Glossata</taxon>
        <taxon>Ditrysia</taxon>
        <taxon>Noctuoidea</taxon>
        <taxon>Noctuidae</taxon>
        <taxon>Noctuinae</taxon>
        <taxon>Hadenini</taxon>
        <taxon>Mythimna</taxon>
    </lineage>
</organism>
<dbReference type="EMBL" id="CM056799">
    <property type="protein sequence ID" value="KAJ8710693.1"/>
    <property type="molecule type" value="Genomic_DNA"/>
</dbReference>
<reference evidence="1" key="1">
    <citation type="submission" date="2023-03" db="EMBL/GenBank/DDBJ databases">
        <title>Chromosome-level genomes of two armyworms, Mythimna separata and Mythimna loreyi, provide insights into the biosynthesis and reception of sex pheromones.</title>
        <authorList>
            <person name="Zhao H."/>
        </authorList>
    </citation>
    <scope>NUCLEOTIDE SEQUENCE</scope>
    <source>
        <strain evidence="1">BeijingLab</strain>
    </source>
</reference>
<evidence type="ECO:0000313" key="2">
    <source>
        <dbReference type="Proteomes" id="UP001231649"/>
    </source>
</evidence>
<proteinExistence type="predicted"/>